<reference evidence="2" key="1">
    <citation type="journal article" date="2023" name="Nat. Plants">
        <title>Single-cell RNA sequencing provides a high-resolution roadmap for understanding the multicellular compartmentation of specialized metabolism.</title>
        <authorList>
            <person name="Sun S."/>
            <person name="Shen X."/>
            <person name="Li Y."/>
            <person name="Li Y."/>
            <person name="Wang S."/>
            <person name="Li R."/>
            <person name="Zhang H."/>
            <person name="Shen G."/>
            <person name="Guo B."/>
            <person name="Wei J."/>
            <person name="Xu J."/>
            <person name="St-Pierre B."/>
            <person name="Chen S."/>
            <person name="Sun C."/>
        </authorList>
    </citation>
    <scope>NUCLEOTIDE SEQUENCE [LARGE SCALE GENOMIC DNA]</scope>
</reference>
<dbReference type="Proteomes" id="UP001060085">
    <property type="component" value="Linkage Group LG07"/>
</dbReference>
<comment type="caution">
    <text evidence="1">The sequence shown here is derived from an EMBL/GenBank/DDBJ whole genome shotgun (WGS) entry which is preliminary data.</text>
</comment>
<sequence length="265" mass="30650">MVFLLHMNIIISQKSQGLSLEFIGDDIEFLEKTRVAAPSSKETTVKGKKNKRKRNIKSSSKDKGIEIQEPPELKRSSRKRKKNSKDVNNEDRSCAQKLNEEKDKGKTIANRRSSRRPKPSMKSIGSSYESEPPKQKRCTRRQIKDSKDGSKEDRSCDQKQEKHKDIGPRHVEKLRGKAKVLNEEKDERRRSLRTSSRRHISERDSNDSDDEMDCTDVEFMGIEHIPVEERMHTSRSRDNQYNKEVGDQGQGRVDIASSSRARIAW</sequence>
<name>A0ACC0A796_CATRO</name>
<gene>
    <name evidence="1" type="ORF">M9H77_33004</name>
</gene>
<organism evidence="1 2">
    <name type="scientific">Catharanthus roseus</name>
    <name type="common">Madagascar periwinkle</name>
    <name type="synonym">Vinca rosea</name>
    <dbReference type="NCBI Taxonomy" id="4058"/>
    <lineage>
        <taxon>Eukaryota</taxon>
        <taxon>Viridiplantae</taxon>
        <taxon>Streptophyta</taxon>
        <taxon>Embryophyta</taxon>
        <taxon>Tracheophyta</taxon>
        <taxon>Spermatophyta</taxon>
        <taxon>Magnoliopsida</taxon>
        <taxon>eudicotyledons</taxon>
        <taxon>Gunneridae</taxon>
        <taxon>Pentapetalae</taxon>
        <taxon>asterids</taxon>
        <taxon>lamiids</taxon>
        <taxon>Gentianales</taxon>
        <taxon>Apocynaceae</taxon>
        <taxon>Rauvolfioideae</taxon>
        <taxon>Vinceae</taxon>
        <taxon>Catharanthinae</taxon>
        <taxon>Catharanthus</taxon>
    </lineage>
</organism>
<evidence type="ECO:0000313" key="1">
    <source>
        <dbReference type="EMBL" id="KAI5655817.1"/>
    </source>
</evidence>
<proteinExistence type="predicted"/>
<protein>
    <submittedName>
        <fullName evidence="1">Uncharacterized protein</fullName>
    </submittedName>
</protein>
<keyword evidence="2" id="KW-1185">Reference proteome</keyword>
<dbReference type="EMBL" id="CM044707">
    <property type="protein sequence ID" value="KAI5655817.1"/>
    <property type="molecule type" value="Genomic_DNA"/>
</dbReference>
<accession>A0ACC0A796</accession>
<evidence type="ECO:0000313" key="2">
    <source>
        <dbReference type="Proteomes" id="UP001060085"/>
    </source>
</evidence>